<dbReference type="AlphaFoldDB" id="A0A0J7KP51"/>
<evidence type="ECO:0000256" key="11">
    <source>
        <dbReference type="ARBA" id="ARBA00023212"/>
    </source>
</evidence>
<gene>
    <name evidence="14" type="ORF">RF55_7926</name>
</gene>
<evidence type="ECO:0000256" key="8">
    <source>
        <dbReference type="ARBA" id="ARBA00023054"/>
    </source>
</evidence>
<comment type="subcellular location">
    <subcellularLocation>
        <location evidence="1">Cytoplasm</location>
        <location evidence="1">Cytoskeleton</location>
        <location evidence="1">Cilium axoneme</location>
    </subcellularLocation>
</comment>
<keyword evidence="15" id="KW-1185">Reference proteome</keyword>
<evidence type="ECO:0000256" key="12">
    <source>
        <dbReference type="ARBA" id="ARBA00023273"/>
    </source>
</evidence>
<name>A0A0J7KP51_LASNI</name>
<protein>
    <submittedName>
        <fullName evidence="14">Dynein heavy chain axonemal-like protein</fullName>
    </submittedName>
</protein>
<keyword evidence="12" id="KW-0966">Cell projection</keyword>
<evidence type="ECO:0000256" key="2">
    <source>
        <dbReference type="ARBA" id="ARBA00008887"/>
    </source>
</evidence>
<dbReference type="Gene3D" id="3.40.50.300">
    <property type="entry name" value="P-loop containing nucleotide triphosphate hydrolases"/>
    <property type="match status" value="1"/>
</dbReference>
<evidence type="ECO:0000256" key="5">
    <source>
        <dbReference type="ARBA" id="ARBA00022741"/>
    </source>
</evidence>
<dbReference type="InterPro" id="IPR027417">
    <property type="entry name" value="P-loop_NTPase"/>
</dbReference>
<keyword evidence="11" id="KW-0206">Cytoskeleton</keyword>
<dbReference type="PaxDb" id="67767-A0A0J7KP51"/>
<evidence type="ECO:0000259" key="13">
    <source>
        <dbReference type="Pfam" id="PF12781"/>
    </source>
</evidence>
<evidence type="ECO:0000256" key="4">
    <source>
        <dbReference type="ARBA" id="ARBA00022701"/>
    </source>
</evidence>
<keyword evidence="8" id="KW-0175">Coiled coil</keyword>
<dbReference type="Pfam" id="PF12781">
    <property type="entry name" value="AAA_9"/>
    <property type="match status" value="1"/>
</dbReference>
<comment type="similarity">
    <text evidence="2">Belongs to the dynein heavy chain family.</text>
</comment>
<dbReference type="GO" id="GO:0005524">
    <property type="term" value="F:ATP binding"/>
    <property type="evidence" value="ECO:0007669"/>
    <property type="project" value="UniProtKB-KW"/>
</dbReference>
<dbReference type="GO" id="GO:0005874">
    <property type="term" value="C:microtubule"/>
    <property type="evidence" value="ECO:0007669"/>
    <property type="project" value="UniProtKB-KW"/>
</dbReference>
<dbReference type="PANTHER" id="PTHR22878:SF70">
    <property type="entry name" value="DYNEIN HEAVY CHAIN 2, AXONEMAL"/>
    <property type="match status" value="1"/>
</dbReference>
<evidence type="ECO:0000313" key="15">
    <source>
        <dbReference type="Proteomes" id="UP000036403"/>
    </source>
</evidence>
<evidence type="ECO:0000256" key="7">
    <source>
        <dbReference type="ARBA" id="ARBA00023017"/>
    </source>
</evidence>
<dbReference type="InterPro" id="IPR026983">
    <property type="entry name" value="DHC"/>
</dbReference>
<evidence type="ECO:0000256" key="3">
    <source>
        <dbReference type="ARBA" id="ARBA00022490"/>
    </source>
</evidence>
<dbReference type="Gene3D" id="6.10.140.1060">
    <property type="match status" value="1"/>
</dbReference>
<reference evidence="14 15" key="1">
    <citation type="submission" date="2015-04" db="EMBL/GenBank/DDBJ databases">
        <title>Lasius niger genome sequencing.</title>
        <authorList>
            <person name="Konorov E.A."/>
            <person name="Nikitin M.A."/>
            <person name="Kirill M.V."/>
            <person name="Chang P."/>
        </authorList>
    </citation>
    <scope>NUCLEOTIDE SEQUENCE [LARGE SCALE GENOMIC DNA]</scope>
    <source>
        <tissue evidence="14">Whole</tissue>
    </source>
</reference>
<dbReference type="STRING" id="67767.A0A0J7KP51"/>
<dbReference type="PANTHER" id="PTHR22878">
    <property type="entry name" value="DYNEIN HEAVY CHAIN 6, AXONEMAL-LIKE-RELATED"/>
    <property type="match status" value="1"/>
</dbReference>
<keyword evidence="6" id="KW-0067">ATP-binding</keyword>
<comment type="caution">
    <text evidence="14">The sequence shown here is derived from an EMBL/GenBank/DDBJ whole genome shotgun (WGS) entry which is preliminary data.</text>
</comment>
<keyword evidence="10" id="KW-0505">Motor protein</keyword>
<proteinExistence type="inferred from homology"/>
<keyword evidence="3" id="KW-0963">Cytoplasm</keyword>
<sequence length="268" mass="30838">MVYFLASDVTIQDGCSKPILIENVLEQLNAALDPVLMRKTYKSGGILYIAIGEKSIEYNPCFRLYITTKLRNPHYSPEIFNKITLINSALTLEALDDQLLGIVVAKEQPDLQEKREYLIVQSALNSKTLKEVEDNILQILSASGVSILEDEKAIEILDSSKIISTDIKRKQVAARKTAKQIDEFRQNYRSIAKYSATLYYSIIDLSNINPMYQYSLSWFINLYVVSIDMANKSKNLERRLDFLRKTFTYNLYQNICRSLFDKNKVKKS</sequence>
<keyword evidence="4" id="KW-0493">Microtubule</keyword>
<dbReference type="Gene3D" id="1.10.8.1220">
    <property type="match status" value="1"/>
</dbReference>
<evidence type="ECO:0000256" key="9">
    <source>
        <dbReference type="ARBA" id="ARBA00023069"/>
    </source>
</evidence>
<dbReference type="EMBL" id="LBMM01004731">
    <property type="protein sequence ID" value="KMQ92128.1"/>
    <property type="molecule type" value="Genomic_DNA"/>
</dbReference>
<organism evidence="14 15">
    <name type="scientific">Lasius niger</name>
    <name type="common">Black garden ant</name>
    <dbReference type="NCBI Taxonomy" id="67767"/>
    <lineage>
        <taxon>Eukaryota</taxon>
        <taxon>Metazoa</taxon>
        <taxon>Ecdysozoa</taxon>
        <taxon>Arthropoda</taxon>
        <taxon>Hexapoda</taxon>
        <taxon>Insecta</taxon>
        <taxon>Pterygota</taxon>
        <taxon>Neoptera</taxon>
        <taxon>Endopterygota</taxon>
        <taxon>Hymenoptera</taxon>
        <taxon>Apocrita</taxon>
        <taxon>Aculeata</taxon>
        <taxon>Formicoidea</taxon>
        <taxon>Formicidae</taxon>
        <taxon>Formicinae</taxon>
        <taxon>Lasius</taxon>
        <taxon>Lasius</taxon>
    </lineage>
</organism>
<dbReference type="InterPro" id="IPR035706">
    <property type="entry name" value="AAA_9"/>
</dbReference>
<dbReference type="GO" id="GO:0005930">
    <property type="term" value="C:axoneme"/>
    <property type="evidence" value="ECO:0007669"/>
    <property type="project" value="UniProtKB-SubCell"/>
</dbReference>
<accession>A0A0J7KP51</accession>
<evidence type="ECO:0000313" key="14">
    <source>
        <dbReference type="EMBL" id="KMQ92128.1"/>
    </source>
</evidence>
<evidence type="ECO:0000256" key="6">
    <source>
        <dbReference type="ARBA" id="ARBA00022840"/>
    </source>
</evidence>
<dbReference type="FunFam" id="1.10.8.1220:FF:000001">
    <property type="entry name" value="Dynein axonemal heavy chain 5"/>
    <property type="match status" value="1"/>
</dbReference>
<dbReference type="GO" id="GO:0051959">
    <property type="term" value="F:dynein light intermediate chain binding"/>
    <property type="evidence" value="ECO:0007669"/>
    <property type="project" value="InterPro"/>
</dbReference>
<feature type="domain" description="Dynein heavy chain ATP-binding dynein motor region" evidence="13">
    <location>
        <begin position="17"/>
        <end position="167"/>
    </location>
</feature>
<dbReference type="GO" id="GO:0045505">
    <property type="term" value="F:dynein intermediate chain binding"/>
    <property type="evidence" value="ECO:0007669"/>
    <property type="project" value="InterPro"/>
</dbReference>
<keyword evidence="9" id="KW-0969">Cilium</keyword>
<dbReference type="GO" id="GO:0007018">
    <property type="term" value="P:microtubule-based movement"/>
    <property type="evidence" value="ECO:0007669"/>
    <property type="project" value="InterPro"/>
</dbReference>
<dbReference type="GO" id="GO:0030286">
    <property type="term" value="C:dynein complex"/>
    <property type="evidence" value="ECO:0007669"/>
    <property type="project" value="UniProtKB-KW"/>
</dbReference>
<dbReference type="Proteomes" id="UP000036403">
    <property type="component" value="Unassembled WGS sequence"/>
</dbReference>
<dbReference type="OrthoDB" id="447173at2759"/>
<evidence type="ECO:0000256" key="1">
    <source>
        <dbReference type="ARBA" id="ARBA00004430"/>
    </source>
</evidence>
<evidence type="ECO:0000256" key="10">
    <source>
        <dbReference type="ARBA" id="ARBA00023175"/>
    </source>
</evidence>
<keyword evidence="7" id="KW-0243">Dynein</keyword>
<keyword evidence="5" id="KW-0547">Nucleotide-binding</keyword>